<reference evidence="2 3" key="1">
    <citation type="submission" date="2020-06" db="EMBL/GenBank/DDBJ databases">
        <title>Altererythrobacter lutimaris sp. nov., a marine bacterium isolated from a tidal flat.</title>
        <authorList>
            <person name="Kim D."/>
            <person name="Yoo Y."/>
            <person name="Kim J.-J."/>
        </authorList>
    </citation>
    <scope>NUCLEOTIDE SEQUENCE [LARGE SCALE GENOMIC DNA]</scope>
    <source>
        <strain evidence="2 3">JGD-16</strain>
    </source>
</reference>
<sequence>MDREGSGEGGIALPVDREALSMALGRENAVHAAILGEKAAARVLQHLARWLNYTGCSIGAGPVAGTDDAVTDDEDLRKTAVR</sequence>
<evidence type="ECO:0000313" key="2">
    <source>
        <dbReference type="EMBL" id="NVE96081.1"/>
    </source>
</evidence>
<dbReference type="AlphaFoldDB" id="A0A850HFJ7"/>
<dbReference type="Proteomes" id="UP000546031">
    <property type="component" value="Unassembled WGS sequence"/>
</dbReference>
<feature type="region of interest" description="Disordered" evidence="1">
    <location>
        <begin position="63"/>
        <end position="82"/>
    </location>
</feature>
<accession>A0A850HFJ7</accession>
<name>A0A850HFJ7_9SPHN</name>
<proteinExistence type="predicted"/>
<gene>
    <name evidence="2" type="ORF">HUO12_14340</name>
</gene>
<keyword evidence="3" id="KW-1185">Reference proteome</keyword>
<organism evidence="2 3">
    <name type="scientific">Altererythrobacter lutimaris</name>
    <dbReference type="NCBI Taxonomy" id="2743979"/>
    <lineage>
        <taxon>Bacteria</taxon>
        <taxon>Pseudomonadati</taxon>
        <taxon>Pseudomonadota</taxon>
        <taxon>Alphaproteobacteria</taxon>
        <taxon>Sphingomonadales</taxon>
        <taxon>Erythrobacteraceae</taxon>
        <taxon>Altererythrobacter</taxon>
    </lineage>
</organism>
<comment type="caution">
    <text evidence="2">The sequence shown here is derived from an EMBL/GenBank/DDBJ whole genome shotgun (WGS) entry which is preliminary data.</text>
</comment>
<dbReference type="EMBL" id="JABWTA010000025">
    <property type="protein sequence ID" value="NVE96081.1"/>
    <property type="molecule type" value="Genomic_DNA"/>
</dbReference>
<evidence type="ECO:0000256" key="1">
    <source>
        <dbReference type="SAM" id="MobiDB-lite"/>
    </source>
</evidence>
<evidence type="ECO:0000313" key="3">
    <source>
        <dbReference type="Proteomes" id="UP000546031"/>
    </source>
</evidence>
<protein>
    <submittedName>
        <fullName evidence="2">Uncharacterized protein</fullName>
    </submittedName>
</protein>